<dbReference type="SUPFAM" id="SSF51658">
    <property type="entry name" value="Xylose isomerase-like"/>
    <property type="match status" value="1"/>
</dbReference>
<dbReference type="Gene3D" id="3.20.20.150">
    <property type="entry name" value="Divalent-metal-dependent TIM barrel enzymes"/>
    <property type="match status" value="1"/>
</dbReference>
<sequence>MRFSVFTASTPQWTPAEVAAILAYQGWDGVEWRITDQADAPDPGFWAGNRATWPLTGLEESLPAIARITREAGLGLSGIGGYVPSRDHAGVERMLAATAALGAGRVRVTMPAISDGNYRELFEATRRDLEWVAGRAARHGVTALVELHHRTIVASASAAIRLVDGLDPVHVGVIHDLGNLVIEGQEDHLAGFQILGPYLAHVHVKNAAWRPSGYAADGSTTWAEEWATLRDGQADVEAYLRALHRHGYDGWVTVEDFSTVLPLEDRLRDNLAYLRAIQRRICDVPADTTGGSAGD</sequence>
<dbReference type="RefSeq" id="WP_377428295.1">
    <property type="nucleotide sequence ID" value="NZ_JBHSPR010000037.1"/>
</dbReference>
<comment type="caution">
    <text evidence="2">The sequence shown here is derived from an EMBL/GenBank/DDBJ whole genome shotgun (WGS) entry which is preliminary data.</text>
</comment>
<feature type="domain" description="Xylose isomerase-like TIM barrel" evidence="1">
    <location>
        <begin position="59"/>
        <end position="276"/>
    </location>
</feature>
<protein>
    <submittedName>
        <fullName evidence="2">Sugar phosphate isomerase/epimerase family protein</fullName>
    </submittedName>
</protein>
<reference evidence="3" key="1">
    <citation type="journal article" date="2019" name="Int. J. Syst. Evol. Microbiol.">
        <title>The Global Catalogue of Microorganisms (GCM) 10K type strain sequencing project: providing services to taxonomists for standard genome sequencing and annotation.</title>
        <authorList>
            <consortium name="The Broad Institute Genomics Platform"/>
            <consortium name="The Broad Institute Genome Sequencing Center for Infectious Disease"/>
            <person name="Wu L."/>
            <person name="Ma J."/>
        </authorList>
    </citation>
    <scope>NUCLEOTIDE SEQUENCE [LARGE SCALE GENOMIC DNA]</scope>
    <source>
        <strain evidence="3">ZS-35-S2</strain>
    </source>
</reference>
<dbReference type="InterPro" id="IPR036237">
    <property type="entry name" value="Xyl_isomerase-like_sf"/>
</dbReference>
<accession>A0ABW1KG41</accession>
<name>A0ABW1KG41_9ACTN</name>
<evidence type="ECO:0000313" key="2">
    <source>
        <dbReference type="EMBL" id="MFC6020747.1"/>
    </source>
</evidence>
<dbReference type="InterPro" id="IPR013022">
    <property type="entry name" value="Xyl_isomerase-like_TIM-brl"/>
</dbReference>
<proteinExistence type="predicted"/>
<dbReference type="PANTHER" id="PTHR12110">
    <property type="entry name" value="HYDROXYPYRUVATE ISOMERASE"/>
    <property type="match status" value="1"/>
</dbReference>
<evidence type="ECO:0000313" key="3">
    <source>
        <dbReference type="Proteomes" id="UP001596203"/>
    </source>
</evidence>
<evidence type="ECO:0000259" key="1">
    <source>
        <dbReference type="Pfam" id="PF01261"/>
    </source>
</evidence>
<dbReference type="InterPro" id="IPR050312">
    <property type="entry name" value="IolE/XylAMocC-like"/>
</dbReference>
<dbReference type="Pfam" id="PF01261">
    <property type="entry name" value="AP_endonuc_2"/>
    <property type="match status" value="1"/>
</dbReference>
<dbReference type="PANTHER" id="PTHR12110:SF53">
    <property type="entry name" value="BLR5974 PROTEIN"/>
    <property type="match status" value="1"/>
</dbReference>
<dbReference type="Proteomes" id="UP001596203">
    <property type="component" value="Unassembled WGS sequence"/>
</dbReference>
<keyword evidence="2" id="KW-0413">Isomerase</keyword>
<gene>
    <name evidence="2" type="ORF">ACFP2T_31840</name>
</gene>
<dbReference type="GO" id="GO:0016853">
    <property type="term" value="F:isomerase activity"/>
    <property type="evidence" value="ECO:0007669"/>
    <property type="project" value="UniProtKB-KW"/>
</dbReference>
<organism evidence="2 3">
    <name type="scientific">Plantactinospora solaniradicis</name>
    <dbReference type="NCBI Taxonomy" id="1723736"/>
    <lineage>
        <taxon>Bacteria</taxon>
        <taxon>Bacillati</taxon>
        <taxon>Actinomycetota</taxon>
        <taxon>Actinomycetes</taxon>
        <taxon>Micromonosporales</taxon>
        <taxon>Micromonosporaceae</taxon>
        <taxon>Plantactinospora</taxon>
    </lineage>
</organism>
<dbReference type="EMBL" id="JBHSPR010000037">
    <property type="protein sequence ID" value="MFC6020747.1"/>
    <property type="molecule type" value="Genomic_DNA"/>
</dbReference>
<keyword evidence="3" id="KW-1185">Reference proteome</keyword>